<reference evidence="7" key="1">
    <citation type="submission" date="2018-01" db="EMBL/GenBank/DDBJ databases">
        <authorList>
            <person name="Regsiter A."/>
            <person name="William W."/>
        </authorList>
    </citation>
    <scope>NUCLEOTIDE SEQUENCE</scope>
    <source>
        <strain evidence="7">TRIP AH-1</strain>
    </source>
</reference>
<evidence type="ECO:0000256" key="1">
    <source>
        <dbReference type="ARBA" id="ARBA00004651"/>
    </source>
</evidence>
<dbReference type="GO" id="GO:0015920">
    <property type="term" value="P:lipopolysaccharide transport"/>
    <property type="evidence" value="ECO:0007669"/>
    <property type="project" value="TreeGrafter"/>
</dbReference>
<comment type="subcellular location">
    <subcellularLocation>
        <location evidence="1">Cell membrane</location>
        <topology evidence="1">Multi-pass membrane protein</topology>
    </subcellularLocation>
</comment>
<evidence type="ECO:0000256" key="3">
    <source>
        <dbReference type="ARBA" id="ARBA00022692"/>
    </source>
</evidence>
<dbReference type="InterPro" id="IPR005495">
    <property type="entry name" value="LptG/LptF_permease"/>
</dbReference>
<keyword evidence="4 6" id="KW-1133">Transmembrane helix</keyword>
<feature type="transmembrane region" description="Helical" evidence="6">
    <location>
        <begin position="337"/>
        <end position="356"/>
    </location>
</feature>
<keyword evidence="5 6" id="KW-0472">Membrane</keyword>
<feature type="transmembrane region" description="Helical" evidence="6">
    <location>
        <begin position="306"/>
        <end position="325"/>
    </location>
</feature>
<evidence type="ECO:0000256" key="5">
    <source>
        <dbReference type="ARBA" id="ARBA00023136"/>
    </source>
</evidence>
<dbReference type="GO" id="GO:0043190">
    <property type="term" value="C:ATP-binding cassette (ABC) transporter complex"/>
    <property type="evidence" value="ECO:0007669"/>
    <property type="project" value="TreeGrafter"/>
</dbReference>
<gene>
    <name evidence="7" type="ORF">PITCH_A2030076</name>
</gene>
<dbReference type="PANTHER" id="PTHR33529:SF6">
    <property type="entry name" value="YJGP_YJGQ FAMILY PERMEASE"/>
    <property type="match status" value="1"/>
</dbReference>
<feature type="transmembrane region" description="Helical" evidence="6">
    <location>
        <begin position="51"/>
        <end position="81"/>
    </location>
</feature>
<evidence type="ECO:0000256" key="4">
    <source>
        <dbReference type="ARBA" id="ARBA00022989"/>
    </source>
</evidence>
<dbReference type="AlphaFoldDB" id="A0A445MX26"/>
<sequence>MQSTLSKYLVREFLKLLTICEVIFVFLYLLIDSIGAIDNLIEANVGISPALTYFAFKIPLIIVQMLPPATLMSIIIMFSLMKKNNHIMLLNGCGLNIWIISRPIIITSMILAVGLFLCSEVIVPYTSSRSNKIWRVEVKKQDQGSSRKCSDIWYRGKKCIYWMRHFDRRRQVMVEPSLYFFDDSFKLIRKIDGREGIWENGKWNITDGIILQSKSGNKEYSTNKFDQFELELPETPDTFLREEKDPEEMGYWQLKRFVERMKQEGVDVTQYSVDLHLKTAFPFIVLLMVVIGVPISLILKKGGPSLAVAIGLFFCVIYMSFLGFFRSLGMAGVIPPVVSVWMANAIFTLVGTYLMMHVD</sequence>
<proteinExistence type="predicted"/>
<accession>A0A445MX26</accession>
<evidence type="ECO:0000313" key="7">
    <source>
        <dbReference type="EMBL" id="SPD73932.1"/>
    </source>
</evidence>
<keyword evidence="3 6" id="KW-0812">Transmembrane</keyword>
<feature type="transmembrane region" description="Helical" evidence="6">
    <location>
        <begin position="93"/>
        <end position="117"/>
    </location>
</feature>
<feature type="transmembrane region" description="Helical" evidence="6">
    <location>
        <begin position="12"/>
        <end position="31"/>
    </location>
</feature>
<evidence type="ECO:0000256" key="6">
    <source>
        <dbReference type="SAM" id="Phobius"/>
    </source>
</evidence>
<dbReference type="EMBL" id="OJIN01000117">
    <property type="protein sequence ID" value="SPD73932.1"/>
    <property type="molecule type" value="Genomic_DNA"/>
</dbReference>
<dbReference type="Pfam" id="PF03739">
    <property type="entry name" value="LptF_LptG"/>
    <property type="match status" value="1"/>
</dbReference>
<feature type="transmembrane region" description="Helical" evidence="6">
    <location>
        <begin position="280"/>
        <end position="299"/>
    </location>
</feature>
<keyword evidence="2" id="KW-1003">Cell membrane</keyword>
<protein>
    <submittedName>
        <fullName evidence="7">Permease, YjgP/YjgQ family</fullName>
    </submittedName>
</protein>
<organism evidence="7">
    <name type="scientific">uncultured Desulfobacterium sp</name>
    <dbReference type="NCBI Taxonomy" id="201089"/>
    <lineage>
        <taxon>Bacteria</taxon>
        <taxon>Pseudomonadati</taxon>
        <taxon>Thermodesulfobacteriota</taxon>
        <taxon>Desulfobacteria</taxon>
        <taxon>Desulfobacterales</taxon>
        <taxon>Desulfobacteriaceae</taxon>
        <taxon>Desulfobacterium</taxon>
        <taxon>environmental samples</taxon>
    </lineage>
</organism>
<evidence type="ECO:0000256" key="2">
    <source>
        <dbReference type="ARBA" id="ARBA00022475"/>
    </source>
</evidence>
<name>A0A445MX26_9BACT</name>
<dbReference type="PANTHER" id="PTHR33529">
    <property type="entry name" value="SLR0882 PROTEIN-RELATED"/>
    <property type="match status" value="1"/>
</dbReference>